<comment type="caution">
    <text evidence="2">The sequence shown here is derived from an EMBL/GenBank/DDBJ whole genome shotgun (WGS) entry which is preliminary data.</text>
</comment>
<dbReference type="InterPro" id="IPR004653">
    <property type="entry name" value="DusA"/>
</dbReference>
<evidence type="ECO:0000259" key="1">
    <source>
        <dbReference type="Pfam" id="PF01207"/>
    </source>
</evidence>
<dbReference type="InterPro" id="IPR013785">
    <property type="entry name" value="Aldolase_TIM"/>
</dbReference>
<dbReference type="PANTHER" id="PTHR42907">
    <property type="entry name" value="FMN-LINKED OXIDOREDUCTASES SUPERFAMILY PROTEIN"/>
    <property type="match status" value="1"/>
</dbReference>
<accession>A0ABD2VI55</accession>
<sequence length="186" mass="20637">MALHRNDCCRNNCLPDWQFGKDRFLAYGPEQHPIVLQIGGNKLENLAKATQLATPYGYDEINLNCGCPSPKVAGHGCFGVRLMLDPKFVAEAMSVIAANTNVPVSVKCRIGVDDHDSYNELCDFIYEVSSQSPTRHFIIHSRKALLNGISPADNRKIPPLKYAVCNSLIIQQGFMIMNQVKLCISI</sequence>
<dbReference type="Pfam" id="PF01207">
    <property type="entry name" value="Dus"/>
    <property type="match status" value="1"/>
</dbReference>
<dbReference type="AlphaFoldDB" id="A0ABD2VI55"/>
<proteinExistence type="predicted"/>
<gene>
    <name evidence="2" type="ORF">AABB24_001070</name>
</gene>
<evidence type="ECO:0000313" key="2">
    <source>
        <dbReference type="EMBL" id="KAL3380736.1"/>
    </source>
</evidence>
<reference evidence="2 3" key="1">
    <citation type="submission" date="2024-05" db="EMBL/GenBank/DDBJ databases">
        <title>De novo assembly of an allotetraploid wild potato.</title>
        <authorList>
            <person name="Hosaka A.J."/>
        </authorList>
    </citation>
    <scope>NUCLEOTIDE SEQUENCE [LARGE SCALE GENOMIC DNA]</scope>
    <source>
        <tissue evidence="2">Young leaves</tissue>
    </source>
</reference>
<keyword evidence="3" id="KW-1185">Reference proteome</keyword>
<protein>
    <recommendedName>
        <fullName evidence="1">DUS-like FMN-binding domain-containing protein</fullName>
    </recommendedName>
</protein>
<name>A0ABD2VI55_9SOLN</name>
<dbReference type="SUPFAM" id="SSF51395">
    <property type="entry name" value="FMN-linked oxidoreductases"/>
    <property type="match status" value="1"/>
</dbReference>
<dbReference type="Gene3D" id="3.20.20.70">
    <property type="entry name" value="Aldolase class I"/>
    <property type="match status" value="1"/>
</dbReference>
<evidence type="ECO:0000313" key="3">
    <source>
        <dbReference type="Proteomes" id="UP001627284"/>
    </source>
</evidence>
<dbReference type="Proteomes" id="UP001627284">
    <property type="component" value="Unassembled WGS sequence"/>
</dbReference>
<feature type="domain" description="DUS-like FMN-binding" evidence="1">
    <location>
        <begin position="30"/>
        <end position="164"/>
    </location>
</feature>
<organism evidence="2 3">
    <name type="scientific">Solanum stoloniferum</name>
    <dbReference type="NCBI Taxonomy" id="62892"/>
    <lineage>
        <taxon>Eukaryota</taxon>
        <taxon>Viridiplantae</taxon>
        <taxon>Streptophyta</taxon>
        <taxon>Embryophyta</taxon>
        <taxon>Tracheophyta</taxon>
        <taxon>Spermatophyta</taxon>
        <taxon>Magnoliopsida</taxon>
        <taxon>eudicotyledons</taxon>
        <taxon>Gunneridae</taxon>
        <taxon>Pentapetalae</taxon>
        <taxon>asterids</taxon>
        <taxon>lamiids</taxon>
        <taxon>Solanales</taxon>
        <taxon>Solanaceae</taxon>
        <taxon>Solanoideae</taxon>
        <taxon>Solaneae</taxon>
        <taxon>Solanum</taxon>
    </lineage>
</organism>
<dbReference type="EMBL" id="JBJKTR010000001">
    <property type="protein sequence ID" value="KAL3380736.1"/>
    <property type="molecule type" value="Genomic_DNA"/>
</dbReference>
<dbReference type="CDD" id="cd02801">
    <property type="entry name" value="DUS_like_FMN"/>
    <property type="match status" value="1"/>
</dbReference>
<dbReference type="InterPro" id="IPR035587">
    <property type="entry name" value="DUS-like_FMN-bd"/>
</dbReference>
<dbReference type="PANTHER" id="PTHR42907:SF5">
    <property type="entry name" value="DUS-LIKE FMN-BINDING DOMAIN-CONTAINING PROTEIN"/>
    <property type="match status" value="1"/>
</dbReference>